<feature type="region of interest" description="Disordered" evidence="1">
    <location>
        <begin position="64"/>
        <end position="95"/>
    </location>
</feature>
<accession>A0AAN8LRT3</accession>
<comment type="caution">
    <text evidence="2">The sequence shown here is derived from an EMBL/GenBank/DDBJ whole genome shotgun (WGS) entry which is preliminary data.</text>
</comment>
<keyword evidence="3" id="KW-1185">Reference proteome</keyword>
<proteinExistence type="predicted"/>
<dbReference type="EMBL" id="JAGTTL010000014">
    <property type="protein sequence ID" value="KAK6313242.1"/>
    <property type="molecule type" value="Genomic_DNA"/>
</dbReference>
<evidence type="ECO:0000313" key="2">
    <source>
        <dbReference type="EMBL" id="KAK6313242.1"/>
    </source>
</evidence>
<gene>
    <name evidence="2" type="ORF">J4Q44_G00165890</name>
</gene>
<protein>
    <submittedName>
        <fullName evidence="2">Uncharacterized protein</fullName>
    </submittedName>
</protein>
<feature type="compositionally biased region" description="Basic residues" evidence="1">
    <location>
        <begin position="64"/>
        <end position="76"/>
    </location>
</feature>
<organism evidence="2 3">
    <name type="scientific">Coregonus suidteri</name>
    <dbReference type="NCBI Taxonomy" id="861788"/>
    <lineage>
        <taxon>Eukaryota</taxon>
        <taxon>Metazoa</taxon>
        <taxon>Chordata</taxon>
        <taxon>Craniata</taxon>
        <taxon>Vertebrata</taxon>
        <taxon>Euteleostomi</taxon>
        <taxon>Actinopterygii</taxon>
        <taxon>Neopterygii</taxon>
        <taxon>Teleostei</taxon>
        <taxon>Protacanthopterygii</taxon>
        <taxon>Salmoniformes</taxon>
        <taxon>Salmonidae</taxon>
        <taxon>Coregoninae</taxon>
        <taxon>Coregonus</taxon>
    </lineage>
</organism>
<dbReference type="Proteomes" id="UP001356427">
    <property type="component" value="Unassembled WGS sequence"/>
</dbReference>
<reference evidence="2 3" key="1">
    <citation type="submission" date="2021-04" db="EMBL/GenBank/DDBJ databases">
        <authorList>
            <person name="De Guttry C."/>
            <person name="Zahm M."/>
            <person name="Klopp C."/>
            <person name="Cabau C."/>
            <person name="Louis A."/>
            <person name="Berthelot C."/>
            <person name="Parey E."/>
            <person name="Roest Crollius H."/>
            <person name="Montfort J."/>
            <person name="Robinson-Rechavi M."/>
            <person name="Bucao C."/>
            <person name="Bouchez O."/>
            <person name="Gislard M."/>
            <person name="Lluch J."/>
            <person name="Milhes M."/>
            <person name="Lampietro C."/>
            <person name="Lopez Roques C."/>
            <person name="Donnadieu C."/>
            <person name="Braasch I."/>
            <person name="Desvignes T."/>
            <person name="Postlethwait J."/>
            <person name="Bobe J."/>
            <person name="Wedekind C."/>
            <person name="Guiguen Y."/>
        </authorList>
    </citation>
    <scope>NUCLEOTIDE SEQUENCE [LARGE SCALE GENOMIC DNA]</scope>
    <source>
        <strain evidence="2">Cs_M1</strain>
        <tissue evidence="2">Blood</tissue>
    </source>
</reference>
<evidence type="ECO:0000256" key="1">
    <source>
        <dbReference type="SAM" id="MobiDB-lite"/>
    </source>
</evidence>
<dbReference type="AlphaFoldDB" id="A0AAN8LRT3"/>
<name>A0AAN8LRT3_9TELE</name>
<sequence length="95" mass="10655">MEGTDDDVPLILTWDDATSGLLSEETERGDEMDRKKTRIFSRISGAGGVVTTLRPGRRRLFNRQWRAGHSKGRPALKHTAWSRPSQAQAPAHDRS</sequence>
<evidence type="ECO:0000313" key="3">
    <source>
        <dbReference type="Proteomes" id="UP001356427"/>
    </source>
</evidence>